<comment type="caution">
    <text evidence="1">The sequence shown here is derived from an EMBL/GenBank/DDBJ whole genome shotgun (WGS) entry which is preliminary data.</text>
</comment>
<dbReference type="EMBL" id="QTJU01000001">
    <property type="protein sequence ID" value="RFM30121.1"/>
    <property type="molecule type" value="Genomic_DNA"/>
</dbReference>
<organism evidence="1 2">
    <name type="scientific">Deminuibacter soli</name>
    <dbReference type="NCBI Taxonomy" id="2291815"/>
    <lineage>
        <taxon>Bacteria</taxon>
        <taxon>Pseudomonadati</taxon>
        <taxon>Bacteroidota</taxon>
        <taxon>Chitinophagia</taxon>
        <taxon>Chitinophagales</taxon>
        <taxon>Chitinophagaceae</taxon>
        <taxon>Deminuibacter</taxon>
    </lineage>
</organism>
<name>A0A3E1NQB8_9BACT</name>
<gene>
    <name evidence="1" type="ORF">DXN05_03870</name>
</gene>
<proteinExistence type="predicted"/>
<keyword evidence="2" id="KW-1185">Reference proteome</keyword>
<accession>A0A3E1NQB8</accession>
<reference evidence="1 2" key="1">
    <citation type="submission" date="2018-08" db="EMBL/GenBank/DDBJ databases">
        <title>Chitinophagaceae sp. K23C18032701, a novel bacterium isolated from forest soil.</title>
        <authorList>
            <person name="Wang C."/>
        </authorList>
    </citation>
    <scope>NUCLEOTIDE SEQUENCE [LARGE SCALE GENOMIC DNA]</scope>
    <source>
        <strain evidence="1 2">K23C18032701</strain>
    </source>
</reference>
<protein>
    <submittedName>
        <fullName evidence="1">Uncharacterized protein</fullName>
    </submittedName>
</protein>
<sequence length="191" mass="22296">MGIENVLLVIERDNTNVWSSLAHTQREKMFRYKGFSGMQWPLYEEWSKAGKILFEITNDLGSYADKEAIISYTIALKAAFKKEFDLLLLNPTKEKQDPHILFRGYDVGILEEFEEPIFFSGILNEIRENGNPNLIKLQSYLNENYLFSTAQQCEAYLSARHEAEMRHELSYIETAYNTSQFAAFSIYEYLI</sequence>
<evidence type="ECO:0000313" key="2">
    <source>
        <dbReference type="Proteomes" id="UP000261284"/>
    </source>
</evidence>
<dbReference type="Proteomes" id="UP000261284">
    <property type="component" value="Unassembled WGS sequence"/>
</dbReference>
<evidence type="ECO:0000313" key="1">
    <source>
        <dbReference type="EMBL" id="RFM30121.1"/>
    </source>
</evidence>
<dbReference type="AlphaFoldDB" id="A0A3E1NQB8"/>